<evidence type="ECO:0000313" key="1">
    <source>
        <dbReference type="EMBL" id="KAG0421192.1"/>
    </source>
</evidence>
<gene>
    <name evidence="1" type="ORF">HPB47_002915</name>
</gene>
<dbReference type="EMBL" id="JABSTQ010010408">
    <property type="protein sequence ID" value="KAG0421192.1"/>
    <property type="molecule type" value="Genomic_DNA"/>
</dbReference>
<name>A0AC60PK22_IXOPE</name>
<dbReference type="Proteomes" id="UP000805193">
    <property type="component" value="Unassembled WGS sequence"/>
</dbReference>
<proteinExistence type="predicted"/>
<reference evidence="1 2" key="1">
    <citation type="journal article" date="2020" name="Cell">
        <title>Large-Scale Comparative Analyses of Tick Genomes Elucidate Their Genetic Diversity and Vector Capacities.</title>
        <authorList>
            <consortium name="Tick Genome and Microbiome Consortium (TIGMIC)"/>
            <person name="Jia N."/>
            <person name="Wang J."/>
            <person name="Shi W."/>
            <person name="Du L."/>
            <person name="Sun Y."/>
            <person name="Zhan W."/>
            <person name="Jiang J.F."/>
            <person name="Wang Q."/>
            <person name="Zhang B."/>
            <person name="Ji P."/>
            <person name="Bell-Sakyi L."/>
            <person name="Cui X.M."/>
            <person name="Yuan T.T."/>
            <person name="Jiang B.G."/>
            <person name="Yang W.F."/>
            <person name="Lam T.T."/>
            <person name="Chang Q.C."/>
            <person name="Ding S.J."/>
            <person name="Wang X.J."/>
            <person name="Zhu J.G."/>
            <person name="Ruan X.D."/>
            <person name="Zhao L."/>
            <person name="Wei J.T."/>
            <person name="Ye R.Z."/>
            <person name="Que T.C."/>
            <person name="Du C.H."/>
            <person name="Zhou Y.H."/>
            <person name="Cheng J.X."/>
            <person name="Dai P.F."/>
            <person name="Guo W.B."/>
            <person name="Han X.H."/>
            <person name="Huang E.J."/>
            <person name="Li L.F."/>
            <person name="Wei W."/>
            <person name="Gao Y.C."/>
            <person name="Liu J.Z."/>
            <person name="Shao H.Z."/>
            <person name="Wang X."/>
            <person name="Wang C.C."/>
            <person name="Yang T.C."/>
            <person name="Huo Q.B."/>
            <person name="Li W."/>
            <person name="Chen H.Y."/>
            <person name="Chen S.E."/>
            <person name="Zhou L.G."/>
            <person name="Ni X.B."/>
            <person name="Tian J.H."/>
            <person name="Sheng Y."/>
            <person name="Liu T."/>
            <person name="Pan Y.S."/>
            <person name="Xia L.Y."/>
            <person name="Li J."/>
            <person name="Zhao F."/>
            <person name="Cao W.C."/>
        </authorList>
    </citation>
    <scope>NUCLEOTIDE SEQUENCE [LARGE SCALE GENOMIC DNA]</scope>
    <source>
        <strain evidence="1">Iper-2018</strain>
    </source>
</reference>
<feature type="non-terminal residue" evidence="1">
    <location>
        <position position="1"/>
    </location>
</feature>
<accession>A0AC60PK22</accession>
<evidence type="ECO:0000313" key="2">
    <source>
        <dbReference type="Proteomes" id="UP000805193"/>
    </source>
</evidence>
<comment type="caution">
    <text evidence="1">The sequence shown here is derived from an EMBL/GenBank/DDBJ whole genome shotgun (WGS) entry which is preliminary data.</text>
</comment>
<protein>
    <submittedName>
        <fullName evidence="1">Uncharacterized protein</fullName>
    </submittedName>
</protein>
<organism evidence="1 2">
    <name type="scientific">Ixodes persulcatus</name>
    <name type="common">Taiga tick</name>
    <dbReference type="NCBI Taxonomy" id="34615"/>
    <lineage>
        <taxon>Eukaryota</taxon>
        <taxon>Metazoa</taxon>
        <taxon>Ecdysozoa</taxon>
        <taxon>Arthropoda</taxon>
        <taxon>Chelicerata</taxon>
        <taxon>Arachnida</taxon>
        <taxon>Acari</taxon>
        <taxon>Parasitiformes</taxon>
        <taxon>Ixodida</taxon>
        <taxon>Ixodoidea</taxon>
        <taxon>Ixodidae</taxon>
        <taxon>Ixodinae</taxon>
        <taxon>Ixodes</taxon>
    </lineage>
</organism>
<keyword evidence="2" id="KW-1185">Reference proteome</keyword>
<sequence length="50" mass="5225">GLSLKLAVSLPCLTATKDQWGSWYSGPLESSRLGLSRAGSPPDPPVSNNI</sequence>